<reference evidence="2" key="1">
    <citation type="journal article" date="2019" name="Int. J. Syst. Evol. Microbiol.">
        <title>The Global Catalogue of Microorganisms (GCM) 10K type strain sequencing project: providing services to taxonomists for standard genome sequencing and annotation.</title>
        <authorList>
            <consortium name="The Broad Institute Genomics Platform"/>
            <consortium name="The Broad Institute Genome Sequencing Center for Infectious Disease"/>
            <person name="Wu L."/>
            <person name="Ma J."/>
        </authorList>
    </citation>
    <scope>NUCLEOTIDE SEQUENCE [LARGE SCALE GENOMIC DNA]</scope>
    <source>
        <strain evidence="2">CECT 7649</strain>
    </source>
</reference>
<dbReference type="EMBL" id="JBHTCG010000003">
    <property type="protein sequence ID" value="MFC7381641.1"/>
    <property type="molecule type" value="Genomic_DNA"/>
</dbReference>
<name>A0ABW2NW59_9ACTN</name>
<proteinExistence type="predicted"/>
<dbReference type="Proteomes" id="UP001596496">
    <property type="component" value="Unassembled WGS sequence"/>
</dbReference>
<protein>
    <submittedName>
        <fullName evidence="1">DUF6461 domain-containing protein</fullName>
    </submittedName>
</protein>
<dbReference type="InterPro" id="IPR045592">
    <property type="entry name" value="DUF6461"/>
</dbReference>
<dbReference type="Pfam" id="PF20062">
    <property type="entry name" value="DUF6461"/>
    <property type="match status" value="1"/>
</dbReference>
<gene>
    <name evidence="1" type="ORF">ACFQSB_05430</name>
</gene>
<accession>A0ABW2NW59</accession>
<sequence>MSMQSRTHLYDLLESTLFTEGLDDHNDLWSLGFCAVWVQGVDIATIASHFSLDPGTRTPCYLSEILDDAIDDGSLWVAEVGDWTCVLPARTDAAFVRSLAAGGGQALSLDMDINNNALFQYARDGRMVVAFEPRCPGDRLGDDPHALDHLMEGLRFQISGDEPTDDRVDSDESLASALELIGRVTRTDIAADWFEAQHSRMRSMSP</sequence>
<dbReference type="RefSeq" id="WP_380824630.1">
    <property type="nucleotide sequence ID" value="NZ_JBHTCG010000003.1"/>
</dbReference>
<keyword evidence="2" id="KW-1185">Reference proteome</keyword>
<comment type="caution">
    <text evidence="1">The sequence shown here is derived from an EMBL/GenBank/DDBJ whole genome shotgun (WGS) entry which is preliminary data.</text>
</comment>
<evidence type="ECO:0000313" key="1">
    <source>
        <dbReference type="EMBL" id="MFC7381641.1"/>
    </source>
</evidence>
<evidence type="ECO:0000313" key="2">
    <source>
        <dbReference type="Proteomes" id="UP001596496"/>
    </source>
</evidence>
<organism evidence="1 2">
    <name type="scientific">Sphaerisporangium rhizosphaerae</name>
    <dbReference type="NCBI Taxonomy" id="2269375"/>
    <lineage>
        <taxon>Bacteria</taxon>
        <taxon>Bacillati</taxon>
        <taxon>Actinomycetota</taxon>
        <taxon>Actinomycetes</taxon>
        <taxon>Streptosporangiales</taxon>
        <taxon>Streptosporangiaceae</taxon>
        <taxon>Sphaerisporangium</taxon>
    </lineage>
</organism>